<name>A0A9P6W5Z9_RHOMI</name>
<dbReference type="PROSITE" id="PS00455">
    <property type="entry name" value="AMP_BINDING"/>
    <property type="match status" value="1"/>
</dbReference>
<dbReference type="Gene3D" id="3.30.300.30">
    <property type="match status" value="1"/>
</dbReference>
<evidence type="ECO:0000313" key="6">
    <source>
        <dbReference type="EMBL" id="KAG0663568.1"/>
    </source>
</evidence>
<dbReference type="OrthoDB" id="6509636at2759"/>
<dbReference type="CDD" id="cd05911">
    <property type="entry name" value="Firefly_Luc_like"/>
    <property type="match status" value="1"/>
</dbReference>
<evidence type="ECO:0000256" key="1">
    <source>
        <dbReference type="ARBA" id="ARBA00006432"/>
    </source>
</evidence>
<dbReference type="InterPro" id="IPR000873">
    <property type="entry name" value="AMP-dep_synth/lig_dom"/>
</dbReference>
<keyword evidence="2" id="KW-0436">Ligase</keyword>
<dbReference type="InterPro" id="IPR025110">
    <property type="entry name" value="AMP-bd_C"/>
</dbReference>
<dbReference type="PANTHER" id="PTHR24096:SF149">
    <property type="entry name" value="AMP-BINDING DOMAIN-CONTAINING PROTEIN-RELATED"/>
    <property type="match status" value="1"/>
</dbReference>
<feature type="domain" description="AMP-dependent synthetase/ligase" evidence="4">
    <location>
        <begin position="275"/>
        <end position="646"/>
    </location>
</feature>
<dbReference type="Proteomes" id="UP000777482">
    <property type="component" value="Unassembled WGS sequence"/>
</dbReference>
<organism evidence="6 7">
    <name type="scientific">Rhodotorula mucilaginosa</name>
    <name type="common">Yeast</name>
    <name type="synonym">Rhodotorula rubra</name>
    <dbReference type="NCBI Taxonomy" id="5537"/>
    <lineage>
        <taxon>Eukaryota</taxon>
        <taxon>Fungi</taxon>
        <taxon>Dikarya</taxon>
        <taxon>Basidiomycota</taxon>
        <taxon>Pucciniomycotina</taxon>
        <taxon>Microbotryomycetes</taxon>
        <taxon>Sporidiobolales</taxon>
        <taxon>Sporidiobolaceae</taxon>
        <taxon>Rhodotorula</taxon>
    </lineage>
</organism>
<dbReference type="Pfam" id="PF13193">
    <property type="entry name" value="AMP-binding_C"/>
    <property type="match status" value="1"/>
</dbReference>
<evidence type="ECO:0000313" key="7">
    <source>
        <dbReference type="Proteomes" id="UP000777482"/>
    </source>
</evidence>
<dbReference type="InterPro" id="IPR020845">
    <property type="entry name" value="AMP-binding_CS"/>
</dbReference>
<dbReference type="GO" id="GO:0016405">
    <property type="term" value="F:CoA-ligase activity"/>
    <property type="evidence" value="ECO:0007669"/>
    <property type="project" value="TreeGrafter"/>
</dbReference>
<comment type="caution">
    <text evidence="6">The sequence shown here is derived from an EMBL/GenBank/DDBJ whole genome shotgun (WGS) entry which is preliminary data.</text>
</comment>
<evidence type="ECO:0000256" key="2">
    <source>
        <dbReference type="ARBA" id="ARBA00022598"/>
    </source>
</evidence>
<evidence type="ECO:0000259" key="5">
    <source>
        <dbReference type="Pfam" id="PF13193"/>
    </source>
</evidence>
<dbReference type="EMBL" id="PUHQ01000019">
    <property type="protein sequence ID" value="KAG0663568.1"/>
    <property type="molecule type" value="Genomic_DNA"/>
</dbReference>
<feature type="region of interest" description="Disordered" evidence="3">
    <location>
        <begin position="19"/>
        <end position="42"/>
    </location>
</feature>
<dbReference type="InterPro" id="IPR042099">
    <property type="entry name" value="ANL_N_sf"/>
</dbReference>
<dbReference type="Gene3D" id="3.40.50.12780">
    <property type="entry name" value="N-terminal domain of ligase-like"/>
    <property type="match status" value="1"/>
</dbReference>
<protein>
    <submittedName>
        <fullName evidence="6">Uncharacterized protein</fullName>
    </submittedName>
</protein>
<dbReference type="InterPro" id="IPR045851">
    <property type="entry name" value="AMP-bd_C_sf"/>
</dbReference>
<dbReference type="PANTHER" id="PTHR24096">
    <property type="entry name" value="LONG-CHAIN-FATTY-ACID--COA LIGASE"/>
    <property type="match status" value="1"/>
</dbReference>
<reference evidence="6 7" key="1">
    <citation type="submission" date="2020-11" db="EMBL/GenBank/DDBJ databases">
        <title>Kefir isolates.</title>
        <authorList>
            <person name="Marcisauskas S."/>
            <person name="Kim Y."/>
            <person name="Blasche S."/>
        </authorList>
    </citation>
    <scope>NUCLEOTIDE SEQUENCE [LARGE SCALE GENOMIC DNA]</scope>
    <source>
        <strain evidence="6 7">KR</strain>
    </source>
</reference>
<dbReference type="AlphaFoldDB" id="A0A9P6W5Z9"/>
<comment type="similarity">
    <text evidence="1">Belongs to the ATP-dependent AMP-binding enzyme family.</text>
</comment>
<proteinExistence type="inferred from homology"/>
<keyword evidence="7" id="KW-1185">Reference proteome</keyword>
<dbReference type="SUPFAM" id="SSF56801">
    <property type="entry name" value="Acetyl-CoA synthetase-like"/>
    <property type="match status" value="1"/>
</dbReference>
<evidence type="ECO:0000256" key="3">
    <source>
        <dbReference type="SAM" id="MobiDB-lite"/>
    </source>
</evidence>
<dbReference type="Pfam" id="PF00501">
    <property type="entry name" value="AMP-binding"/>
    <property type="match status" value="1"/>
</dbReference>
<feature type="domain" description="AMP-binding enzyme C-terminal" evidence="5">
    <location>
        <begin position="694"/>
        <end position="774"/>
    </location>
</feature>
<gene>
    <name evidence="6" type="ORF">C6P46_002464</name>
</gene>
<accession>A0A9P6W5Z9</accession>
<evidence type="ECO:0000259" key="4">
    <source>
        <dbReference type="Pfam" id="PF00501"/>
    </source>
</evidence>
<sequence length="794" mass="85417">MGPSHSCLYMLLLSPGTPRLSAHAPSTTDSSDTRGGVGAINTSLRASGTGQRHYCPLPEAHYCGISLLAALLAAVVRSLLLTRNVHQRSGHSASAQLERPTQQRILASWTIQYASRLPCARRRREQEGGFEMASLPLLSSLRATDSRSLCSYDQSACVLSYCFNRLASLAFAEGSMRAVPPPRFDVPNPALLSSESVRQAAYRRYTSGRIFGSRQRRLAGATSNLSPRTLSGLLTFLARASIQSSTTMTIYTSPFPSVEVNTESVHSFLLSPTKIATYKDRAALIDATTGQQTTYGQLADESLRFASGLTTQAGLKRGQSLLIFSPNSMLYPVLMLAGQAAGVIVSTANSSYGAEELAHALDIADAVVVLVSADLLSIAQDAVKQTQHPDAQIYVLPGSDGALPASLPRGVKSYTELRGSPSFRPVQPTAEEAKKNIAYLPFSSGTTGKAKGVALSSSNITTCILQASQSKELFGVQDTVLSVLPMFHIFGLVVMLHLTFYHGGTCVVLPKFDLPTALNAVQKYKCTSALVVPPIALALAKHPIVDQYDLTSLRYILCGAAPLSAELQQALAARLKGRTYVVQGLGMTETTSVGVIPYLEGAKPGYVGKLISTMEARLVDVDGKDVKRGEAGELWLRGPNVMLGYHKIETKDLTPDGWLMTGDICERDEEGNYRVVERSKDLIKYKGFQVAPAEVEGILLTSPLVTDCAVIGVWSEEQATELPRAYIVPHPDHAQSPTLQEDVAKHVEQKLAHHKRLRGGVFVLDAIPKSASGKILKKDLRVLAAQGGETKSKL</sequence>